<evidence type="ECO:0000313" key="4">
    <source>
        <dbReference type="Proteomes" id="UP001274896"/>
    </source>
</evidence>
<dbReference type="CDD" id="cd00167">
    <property type="entry name" value="SANT"/>
    <property type="match status" value="1"/>
</dbReference>
<protein>
    <recommendedName>
        <fullName evidence="2">Myb-like domain-containing protein</fullName>
    </recommendedName>
</protein>
<feature type="compositionally biased region" description="Basic and acidic residues" evidence="1">
    <location>
        <begin position="384"/>
        <end position="393"/>
    </location>
</feature>
<feature type="compositionally biased region" description="Basic and acidic residues" evidence="1">
    <location>
        <begin position="1335"/>
        <end position="1344"/>
    </location>
</feature>
<feature type="region of interest" description="Disordered" evidence="1">
    <location>
        <begin position="546"/>
        <end position="797"/>
    </location>
</feature>
<feature type="region of interest" description="Disordered" evidence="1">
    <location>
        <begin position="1"/>
        <end position="320"/>
    </location>
</feature>
<feature type="compositionally biased region" description="Polar residues" evidence="1">
    <location>
        <begin position="62"/>
        <end position="80"/>
    </location>
</feature>
<feature type="compositionally biased region" description="Polar residues" evidence="1">
    <location>
        <begin position="258"/>
        <end position="269"/>
    </location>
</feature>
<feature type="compositionally biased region" description="Pro residues" evidence="1">
    <location>
        <begin position="1557"/>
        <end position="1575"/>
    </location>
</feature>
<feature type="compositionally biased region" description="Low complexity" evidence="1">
    <location>
        <begin position="402"/>
        <end position="411"/>
    </location>
</feature>
<comment type="caution">
    <text evidence="3">The sequence shown here is derived from an EMBL/GenBank/DDBJ whole genome shotgun (WGS) entry which is preliminary data.</text>
</comment>
<feature type="domain" description="Myb-like" evidence="2">
    <location>
        <begin position="484"/>
        <end position="532"/>
    </location>
</feature>
<dbReference type="InterPro" id="IPR039467">
    <property type="entry name" value="TFIIIB_B''_Myb"/>
</dbReference>
<feature type="compositionally biased region" description="Polar residues" evidence="1">
    <location>
        <begin position="1014"/>
        <end position="1023"/>
    </location>
</feature>
<dbReference type="Proteomes" id="UP001274896">
    <property type="component" value="Unassembled WGS sequence"/>
</dbReference>
<feature type="compositionally biased region" description="Polar residues" evidence="1">
    <location>
        <begin position="949"/>
        <end position="978"/>
    </location>
</feature>
<feature type="compositionally biased region" description="Acidic residues" evidence="1">
    <location>
        <begin position="728"/>
        <end position="737"/>
    </location>
</feature>
<dbReference type="GO" id="GO:0000126">
    <property type="term" value="C:transcription factor TFIIIB complex"/>
    <property type="evidence" value="ECO:0007669"/>
    <property type="project" value="TreeGrafter"/>
</dbReference>
<dbReference type="GO" id="GO:0001156">
    <property type="term" value="F:TFIIIC-class transcription factor complex binding"/>
    <property type="evidence" value="ECO:0007669"/>
    <property type="project" value="TreeGrafter"/>
</dbReference>
<feature type="compositionally biased region" description="Acidic residues" evidence="1">
    <location>
        <begin position="412"/>
        <end position="427"/>
    </location>
</feature>
<feature type="compositionally biased region" description="Basic and acidic residues" evidence="1">
    <location>
        <begin position="652"/>
        <end position="667"/>
    </location>
</feature>
<feature type="region of interest" description="Disordered" evidence="1">
    <location>
        <begin position="378"/>
        <end position="431"/>
    </location>
</feature>
<organism evidence="3 4">
    <name type="scientific">Hemibagrus guttatus</name>
    <dbReference type="NCBI Taxonomy" id="175788"/>
    <lineage>
        <taxon>Eukaryota</taxon>
        <taxon>Metazoa</taxon>
        <taxon>Chordata</taxon>
        <taxon>Craniata</taxon>
        <taxon>Vertebrata</taxon>
        <taxon>Euteleostomi</taxon>
        <taxon>Actinopterygii</taxon>
        <taxon>Neopterygii</taxon>
        <taxon>Teleostei</taxon>
        <taxon>Ostariophysi</taxon>
        <taxon>Siluriformes</taxon>
        <taxon>Bagridae</taxon>
        <taxon>Hemibagrus</taxon>
    </lineage>
</organism>
<feature type="region of interest" description="Disordered" evidence="1">
    <location>
        <begin position="942"/>
        <end position="1133"/>
    </location>
</feature>
<feature type="compositionally biased region" description="Polar residues" evidence="1">
    <location>
        <begin position="1436"/>
        <end position="1447"/>
    </location>
</feature>
<feature type="compositionally biased region" description="Basic residues" evidence="1">
    <location>
        <begin position="1345"/>
        <end position="1357"/>
    </location>
</feature>
<feature type="compositionally biased region" description="Basic and acidic residues" evidence="1">
    <location>
        <begin position="1093"/>
        <end position="1114"/>
    </location>
</feature>
<feature type="region of interest" description="Disordered" evidence="1">
    <location>
        <begin position="336"/>
        <end position="365"/>
    </location>
</feature>
<feature type="compositionally biased region" description="Polar residues" evidence="1">
    <location>
        <begin position="237"/>
        <end position="250"/>
    </location>
</feature>
<name>A0AAE0QIN6_9TELE</name>
<feature type="region of interest" description="Disordered" evidence="1">
    <location>
        <begin position="1169"/>
        <end position="1205"/>
    </location>
</feature>
<dbReference type="PANTHER" id="PTHR22929">
    <property type="entry name" value="RNA POLYMERASE III TRANSCRIPTION INITIATION FACTOR B"/>
    <property type="match status" value="1"/>
</dbReference>
<proteinExistence type="predicted"/>
<feature type="compositionally biased region" description="Basic residues" evidence="1">
    <location>
        <begin position="753"/>
        <end position="766"/>
    </location>
</feature>
<feature type="compositionally biased region" description="Low complexity" evidence="1">
    <location>
        <begin position="1304"/>
        <end position="1316"/>
    </location>
</feature>
<feature type="compositionally biased region" description="Basic and acidic residues" evidence="1">
    <location>
        <begin position="1286"/>
        <end position="1303"/>
    </location>
</feature>
<feature type="region of interest" description="Disordered" evidence="1">
    <location>
        <begin position="1279"/>
        <end position="1402"/>
    </location>
</feature>
<dbReference type="SMART" id="SM00717">
    <property type="entry name" value="SANT"/>
    <property type="match status" value="1"/>
</dbReference>
<dbReference type="GO" id="GO:0070898">
    <property type="term" value="P:RNA polymerase III preinitiation complex assembly"/>
    <property type="evidence" value="ECO:0007669"/>
    <property type="project" value="TreeGrafter"/>
</dbReference>
<sequence>MIRRSRISVRPNVKPTGRAAATSREAPQGNEAPADRSNHAEVKAGAEESITEVKPAALAPETSDNAESQSGDVTSQSDLSLNIVDVAGQSASTSSLSTRRKRFSVLPNLSKPRNTPTPTLTSSKPRKSPARPEPTPEIPTTSTHIASVVSESPDRQEPTQEPAPEPLPVSTKSARSLAPKLSSSSVHSTSRASRFHAKTKKPSPEKALSTPESAPEVPAAPLAPSESKSKRKKPKPVTSTQHKTESSSCRSDVAEPRSANQDAAESSCPSEEVRSHPSASDSEALKEPVVQDGSDLSSPGESKKPQQHVPLALRSLNDPVDRLRLARAKKLRELLKKEVNKEKQKKHQTSQTGISKSKKTKDHTKMTMRELIYYLPSSNPMKSYTEDEQRAETDFPSPPKAAPAVPSATEENAAEEEEERGGEEEEPMLAPRVKVAEDGSLIIDEESLTVRVQRMKGPNPMEERDPIFERGSTTTYSSFRKGTYTKPWSNRETDMFFLAISMVGTDFSMIGQLFPHRARIEIKNKFKKEERTNSWRIDKAFKRKKKIYSSDSEEDESLSSDAMDGEKENENVCSDGESSVPPKRKRMEASQKRSINTNQSAEQGAEEEAGKSSDEETSPVKELNSVEKETESLGVKPVRKRRRNRGAVVQRKAQDTHTSVREEHVKDSSASVQEKTRHTSDVISCGLQDSENEEEPDVSTIQEHILNKPTRSGRIPKLSQQMIRAAADEEDDEDEEQLPPLPLPPDGQPRGFQAKRGRWRAPRQGKSKLLTLVASVVEDEDDEEEEYGTNQEEENYSVNAEEENQPFVPIGLRPVRTVQSEVEETMEELDISVNVPDVLGISQNAVCPESSCERALSTMGSVPCEHQLNLLVGVIEFLAPDHMEGDVIIVEDSSTSVHEVVMETMDQSETTVETCDIVASDPSSSITSQTDLVSTVVMEDKTLEPTPPQDSASTPEPISCQENKPLSNEIQPETSNITVPGPTASKTRRNRLPKPKPNLSRASRSTQREPAAAVTSSIETCSTPVKDDREAKTVDSQTSAVKDFRPEEPSQPEPEELNSEACKERENKTEGCSSVLQLEEKMEDGDSGQRACVADEGKEETQQAHSEFESRPPDSECSAKPSQPIRCRGPKPNLVRNIRTTHTVTHIQQNPPAVPDEKQASNMFTDIQQPEEGANPEPERGTPHHSVTVISDDNPEEPPRSVCEVSTSDEPVFILSLTEVLPTLTERVGLSIDPLALPATSGTVSEPISAIEDATADVGGTGPGGNQVFSQLLPDALIPVSEEGESEKRENETSRGKEEESSSREPSPLTETISAPERPDEPPAEPSASSCMTEENVKEMDCPAKRRKLPERCRRAKVQMEPNSIRRKTCRDLPPSDETRSIPASSCETALGETEPWPTSSEITSLLASTEEISSSEILDTKEDALSSAVLDKNSKTSTASPEQSRGISPPPVRKETPPPQASSSASQGSVENINFPGTDPLEPSASGVEAGSQPVHQTTPLASTGPLMRPGRRPKGFLSFMSSANTQRPSESTRVPQKPAVIMSRRERRRATPSTSAPPPSQPPPSPSPPPQPPDVSSHTQAGTWSENPSAAEADEEPTSVSAYFFNDIFTEVDEEDELD</sequence>
<evidence type="ECO:0000313" key="3">
    <source>
        <dbReference type="EMBL" id="KAK3523812.1"/>
    </source>
</evidence>
<feature type="compositionally biased region" description="Polar residues" evidence="1">
    <location>
        <begin position="1576"/>
        <end position="1590"/>
    </location>
</feature>
<dbReference type="InterPro" id="IPR001005">
    <property type="entry name" value="SANT/Myb"/>
</dbReference>
<dbReference type="EMBL" id="JAUCMX010000014">
    <property type="protein sequence ID" value="KAK3523812.1"/>
    <property type="molecule type" value="Genomic_DNA"/>
</dbReference>
<dbReference type="SUPFAM" id="SSF46689">
    <property type="entry name" value="Homeodomain-like"/>
    <property type="match status" value="1"/>
</dbReference>
<feature type="region of interest" description="Disordered" evidence="1">
    <location>
        <begin position="1429"/>
        <end position="1602"/>
    </location>
</feature>
<reference evidence="3" key="1">
    <citation type="submission" date="2023-06" db="EMBL/GenBank/DDBJ databases">
        <title>Male Hemibagrus guttatus genome.</title>
        <authorList>
            <person name="Bian C."/>
        </authorList>
    </citation>
    <scope>NUCLEOTIDE SEQUENCE</scope>
    <source>
        <strain evidence="3">Male_cb2023</strain>
        <tissue evidence="3">Muscle</tissue>
    </source>
</reference>
<dbReference type="Pfam" id="PF15963">
    <property type="entry name" value="Myb_DNA-bind_7"/>
    <property type="match status" value="1"/>
</dbReference>
<feature type="compositionally biased region" description="Acidic residues" evidence="1">
    <location>
        <begin position="777"/>
        <end position="797"/>
    </location>
</feature>
<evidence type="ECO:0000256" key="1">
    <source>
        <dbReference type="SAM" id="MobiDB-lite"/>
    </source>
</evidence>
<dbReference type="InterPro" id="IPR009057">
    <property type="entry name" value="Homeodomain-like_sf"/>
</dbReference>
<accession>A0AAE0QIN6</accession>
<feature type="compositionally biased region" description="Polar residues" evidence="1">
    <location>
        <begin position="1521"/>
        <end position="1536"/>
    </location>
</feature>
<keyword evidence="4" id="KW-1185">Reference proteome</keyword>
<dbReference type="PANTHER" id="PTHR22929:SF0">
    <property type="entry name" value="TRANSCRIPTION FACTOR TFIIIB COMPONENT B'' HOMOLOG"/>
    <property type="match status" value="1"/>
</dbReference>
<feature type="compositionally biased region" description="Basic and acidic residues" evidence="1">
    <location>
        <begin position="33"/>
        <end position="46"/>
    </location>
</feature>
<feature type="compositionally biased region" description="Low complexity" evidence="1">
    <location>
        <begin position="182"/>
        <end position="192"/>
    </location>
</feature>
<feature type="compositionally biased region" description="Polar residues" evidence="1">
    <location>
        <begin position="111"/>
        <end position="123"/>
    </location>
</feature>
<gene>
    <name evidence="3" type="ORF">QTP70_010173</name>
</gene>
<evidence type="ECO:0000259" key="2">
    <source>
        <dbReference type="SMART" id="SM00717"/>
    </source>
</evidence>